<sequence>MILLVSAQGPLGDVQPPFRENMLLDTDASITRRAYGKPAIMPEWPLTSSVKSMVNVMWTMMY</sequence>
<name>A0A109MS53_9BACI</name>
<organism evidence="1 2">
    <name type="scientific">Peribacillus simplex</name>
    <dbReference type="NCBI Taxonomy" id="1478"/>
    <lineage>
        <taxon>Bacteria</taxon>
        <taxon>Bacillati</taxon>
        <taxon>Bacillota</taxon>
        <taxon>Bacilli</taxon>
        <taxon>Bacillales</taxon>
        <taxon>Bacillaceae</taxon>
        <taxon>Peribacillus</taxon>
    </lineage>
</organism>
<evidence type="ECO:0000313" key="1">
    <source>
        <dbReference type="EMBL" id="KWW11140.1"/>
    </source>
</evidence>
<keyword evidence="2" id="KW-1185">Reference proteome</keyword>
<protein>
    <submittedName>
        <fullName evidence="1">Uncharacterized protein</fullName>
    </submittedName>
</protein>
<accession>A0A109MS53</accession>
<dbReference type="EMBL" id="LNNH01000056">
    <property type="protein sequence ID" value="KWW11140.1"/>
    <property type="molecule type" value="Genomic_DNA"/>
</dbReference>
<dbReference type="AlphaFoldDB" id="A0A109MS53"/>
<reference evidence="1 2" key="1">
    <citation type="submission" date="2015-11" db="EMBL/GenBank/DDBJ databases">
        <title>Genome Sequence of Bacillus simplex strain VanAntwerpen2.</title>
        <authorList>
            <person name="Couger M.B."/>
        </authorList>
    </citation>
    <scope>NUCLEOTIDE SEQUENCE [LARGE SCALE GENOMIC DNA]</scope>
    <source>
        <strain evidence="1 2">VanAntwerpen02</strain>
    </source>
</reference>
<comment type="caution">
    <text evidence="1">The sequence shown here is derived from an EMBL/GenBank/DDBJ whole genome shotgun (WGS) entry which is preliminary data.</text>
</comment>
<gene>
    <name evidence="1" type="ORF">AS888_02895</name>
</gene>
<dbReference type="Proteomes" id="UP000064189">
    <property type="component" value="Unassembled WGS sequence"/>
</dbReference>
<evidence type="ECO:0000313" key="2">
    <source>
        <dbReference type="Proteomes" id="UP000064189"/>
    </source>
</evidence>
<proteinExistence type="predicted"/>